<sequence>MIVGVFLFKESVWQGIVIEITNHCLTHIKNMIDKRLFALPGIISSLVILVILTGIQAFSIIFQGVFLARAIADLWQGKSIDQTLINVLFFAFSFLMRQLLIVLKNNYMSKFADRTVENYRIQLLAKYAEIGPSIIKQSGTGNAVTTLGAGLDNVKNYFQLLLIKVFDLSIIPWLILLYIVYLKWEQGLFLLLVFPVVIFFFIILGLAAQSKADAEFANFKNLNNRFVDALRGLPTLKQLGLSQSYGDEIYNISEDYRKTTMRTLRIAITSTFALDFFTTLSVAIVAVFLGMDLMNAKMALFPALTILILAPEYFLPLRNFADDYHATLNGKNSLTDVLEVIDTKIVGPQDELQLNKWQAESELSLNAVQFSYDSKVTLKDISLHAKGYQKIALVGESGSGKSTLLSILGGFLQPEQGTININEQEIKHLTQQQWQKQFFYMPQTPYIFHESLRDNIRFYAPSASDEAINEAVEKAGLSSLIDELPAGLNTVIGESGRQLSGGQAQRVALARMLLDSSRKVLLFDEPTAHLDIETEIDLKRTMSTILDKHLVFFATHRLHWLDQMDLVIVIRDGRIVETGVPGVLLSDTNSALNALRHELHKGGLK</sequence>
<dbReference type="GO" id="GO:0016887">
    <property type="term" value="F:ATP hydrolysis activity"/>
    <property type="evidence" value="ECO:0007669"/>
    <property type="project" value="InterPro"/>
</dbReference>
<feature type="transmembrane region" description="Helical" evidence="7">
    <location>
        <begin position="161"/>
        <end position="181"/>
    </location>
</feature>
<organism evidence="10 11">
    <name type="scientific">Leuconostoc mesenteroides subsp. cremoris ATCC 19254</name>
    <dbReference type="NCBI Taxonomy" id="586220"/>
    <lineage>
        <taxon>Bacteria</taxon>
        <taxon>Bacillati</taxon>
        <taxon>Bacillota</taxon>
        <taxon>Bacilli</taxon>
        <taxon>Lactobacillales</taxon>
        <taxon>Lactobacillaceae</taxon>
        <taxon>Leuconostoc</taxon>
    </lineage>
</organism>
<dbReference type="Gene3D" id="1.20.1560.10">
    <property type="entry name" value="ABC transporter type 1, transmembrane domain"/>
    <property type="match status" value="1"/>
</dbReference>
<dbReference type="InterPro" id="IPR017871">
    <property type="entry name" value="ABC_transporter-like_CS"/>
</dbReference>
<dbReference type="AlphaFoldDB" id="C2KL60"/>
<evidence type="ECO:0000313" key="11">
    <source>
        <dbReference type="Proteomes" id="UP000004283"/>
    </source>
</evidence>
<dbReference type="Proteomes" id="UP000004283">
    <property type="component" value="Unassembled WGS sequence"/>
</dbReference>
<feature type="transmembrane region" description="Helical" evidence="7">
    <location>
        <begin position="266"/>
        <end position="290"/>
    </location>
</feature>
<keyword evidence="3" id="KW-0547">Nucleotide-binding</keyword>
<evidence type="ECO:0000256" key="4">
    <source>
        <dbReference type="ARBA" id="ARBA00022840"/>
    </source>
</evidence>
<evidence type="ECO:0000256" key="5">
    <source>
        <dbReference type="ARBA" id="ARBA00022989"/>
    </source>
</evidence>
<evidence type="ECO:0000259" key="8">
    <source>
        <dbReference type="PROSITE" id="PS50893"/>
    </source>
</evidence>
<reference evidence="10 11" key="1">
    <citation type="submission" date="2009-04" db="EMBL/GenBank/DDBJ databases">
        <authorList>
            <person name="Qin X."/>
            <person name="Bachman B."/>
            <person name="Battles P."/>
            <person name="Bell A."/>
            <person name="Bess C."/>
            <person name="Bickham C."/>
            <person name="Chaboub L."/>
            <person name="Chen D."/>
            <person name="Coyle M."/>
            <person name="Deiros D.R."/>
            <person name="Dinh H."/>
            <person name="Forbes L."/>
            <person name="Fowler G."/>
            <person name="Francisco L."/>
            <person name="Fu Q."/>
            <person name="Gubbala S."/>
            <person name="Hale W."/>
            <person name="Han Y."/>
            <person name="Hemphill L."/>
            <person name="Highlander S.K."/>
            <person name="Hirani K."/>
            <person name="Hogues M."/>
            <person name="Jackson L."/>
            <person name="Jakkamsetti A."/>
            <person name="Javaid M."/>
            <person name="Jiang H."/>
            <person name="Korchina V."/>
            <person name="Kovar C."/>
            <person name="Lara F."/>
            <person name="Lee S."/>
            <person name="Mata R."/>
            <person name="Mathew T."/>
            <person name="Moen C."/>
            <person name="Morales K."/>
            <person name="Munidasa M."/>
            <person name="Nazareth L."/>
            <person name="Ngo R."/>
            <person name="Nguyen L."/>
            <person name="Okwuonu G."/>
            <person name="Ongeri F."/>
            <person name="Patil S."/>
            <person name="Petrosino J."/>
            <person name="Pham C."/>
            <person name="Pham P."/>
            <person name="Pu L.-L."/>
            <person name="Puazo M."/>
            <person name="Raj R."/>
            <person name="Reid J."/>
            <person name="Rouhana J."/>
            <person name="Saada N."/>
            <person name="Shang Y."/>
            <person name="Simmons D."/>
            <person name="Thornton R."/>
            <person name="Warren J."/>
            <person name="Weissenberger G."/>
            <person name="Zhang J."/>
            <person name="Zhang L."/>
            <person name="Zhou C."/>
            <person name="Zhu D."/>
            <person name="Muzny D."/>
            <person name="Worley K."/>
            <person name="Gibbs R."/>
        </authorList>
    </citation>
    <scope>NUCLEOTIDE SEQUENCE [LARGE SCALE GENOMIC DNA]</scope>
    <source>
        <strain evidence="10 11">ATCC 19254</strain>
    </source>
</reference>
<dbReference type="GO" id="GO:0005524">
    <property type="term" value="F:ATP binding"/>
    <property type="evidence" value="ECO:0007669"/>
    <property type="project" value="UniProtKB-KW"/>
</dbReference>
<dbReference type="PANTHER" id="PTHR24221">
    <property type="entry name" value="ATP-BINDING CASSETTE SUB-FAMILY B"/>
    <property type="match status" value="1"/>
</dbReference>
<dbReference type="Pfam" id="PF00664">
    <property type="entry name" value="ABC_membrane"/>
    <property type="match status" value="1"/>
</dbReference>
<dbReference type="CDD" id="cd18584">
    <property type="entry name" value="ABC_6TM_AarD_CydD"/>
    <property type="match status" value="1"/>
</dbReference>
<feature type="transmembrane region" description="Helical" evidence="7">
    <location>
        <begin position="36"/>
        <end position="63"/>
    </location>
</feature>
<dbReference type="InterPro" id="IPR014216">
    <property type="entry name" value="ABC_transptr_CydD"/>
</dbReference>
<proteinExistence type="predicted"/>
<feature type="transmembrane region" description="Helical" evidence="7">
    <location>
        <begin position="296"/>
        <end position="315"/>
    </location>
</feature>
<feature type="transmembrane region" description="Helical" evidence="7">
    <location>
        <begin position="83"/>
        <end position="103"/>
    </location>
</feature>
<dbReference type="GO" id="GO:0005886">
    <property type="term" value="C:plasma membrane"/>
    <property type="evidence" value="ECO:0007669"/>
    <property type="project" value="UniProtKB-SubCell"/>
</dbReference>
<dbReference type="PANTHER" id="PTHR24221:SF614">
    <property type="entry name" value="GLUTATHIONE_L-CYSTEINE TRANSPORT SYSTEM ATP-BINDING_PERMEASE PROTEIN CYDC"/>
    <property type="match status" value="1"/>
</dbReference>
<evidence type="ECO:0000256" key="3">
    <source>
        <dbReference type="ARBA" id="ARBA00022741"/>
    </source>
</evidence>
<dbReference type="InterPro" id="IPR027417">
    <property type="entry name" value="P-loop_NTPase"/>
</dbReference>
<dbReference type="Pfam" id="PF00005">
    <property type="entry name" value="ABC_tran"/>
    <property type="match status" value="1"/>
</dbReference>
<dbReference type="PROSITE" id="PS50929">
    <property type="entry name" value="ABC_TM1F"/>
    <property type="match status" value="1"/>
</dbReference>
<dbReference type="SMART" id="SM00382">
    <property type="entry name" value="AAA"/>
    <property type="match status" value="1"/>
</dbReference>
<feature type="transmembrane region" description="Helical" evidence="7">
    <location>
        <begin position="187"/>
        <end position="208"/>
    </location>
</feature>
<accession>C2KL60</accession>
<dbReference type="GO" id="GO:0042883">
    <property type="term" value="P:cysteine transport"/>
    <property type="evidence" value="ECO:0007669"/>
    <property type="project" value="InterPro"/>
</dbReference>
<evidence type="ECO:0000256" key="2">
    <source>
        <dbReference type="ARBA" id="ARBA00022692"/>
    </source>
</evidence>
<name>C2KL60_LEUMC</name>
<dbReference type="Gene3D" id="3.40.50.300">
    <property type="entry name" value="P-loop containing nucleotide triphosphate hydrolases"/>
    <property type="match status" value="1"/>
</dbReference>
<dbReference type="PROSITE" id="PS50893">
    <property type="entry name" value="ABC_TRANSPORTER_2"/>
    <property type="match status" value="1"/>
</dbReference>
<dbReference type="NCBIfam" id="TIGR02857">
    <property type="entry name" value="CydD"/>
    <property type="match status" value="1"/>
</dbReference>
<keyword evidence="4" id="KW-0067">ATP-binding</keyword>
<evidence type="ECO:0000256" key="7">
    <source>
        <dbReference type="SAM" id="Phobius"/>
    </source>
</evidence>
<dbReference type="InterPro" id="IPR003439">
    <property type="entry name" value="ABC_transporter-like_ATP-bd"/>
</dbReference>
<dbReference type="InterPro" id="IPR011527">
    <property type="entry name" value="ABC1_TM_dom"/>
</dbReference>
<comment type="subcellular location">
    <subcellularLocation>
        <location evidence="1">Cell membrane</location>
        <topology evidence="1">Multi-pass membrane protein</topology>
    </subcellularLocation>
</comment>
<dbReference type="InterPro" id="IPR003593">
    <property type="entry name" value="AAA+_ATPase"/>
</dbReference>
<keyword evidence="6 7" id="KW-0472">Membrane</keyword>
<dbReference type="GO" id="GO:0034040">
    <property type="term" value="F:ATPase-coupled lipid transmembrane transporter activity"/>
    <property type="evidence" value="ECO:0007669"/>
    <property type="project" value="TreeGrafter"/>
</dbReference>
<evidence type="ECO:0000256" key="6">
    <source>
        <dbReference type="ARBA" id="ARBA00023136"/>
    </source>
</evidence>
<comment type="caution">
    <text evidence="10">The sequence shown here is derived from an EMBL/GenBank/DDBJ whole genome shotgun (WGS) entry which is preliminary data.</text>
</comment>
<feature type="domain" description="ABC transmembrane type-1" evidence="9">
    <location>
        <begin position="47"/>
        <end position="329"/>
    </location>
</feature>
<dbReference type="InterPro" id="IPR036640">
    <property type="entry name" value="ABC1_TM_sf"/>
</dbReference>
<dbReference type="SUPFAM" id="SSF52540">
    <property type="entry name" value="P-loop containing nucleoside triphosphate hydrolases"/>
    <property type="match status" value="1"/>
</dbReference>
<feature type="domain" description="ABC transporter" evidence="8">
    <location>
        <begin position="363"/>
        <end position="597"/>
    </location>
</feature>
<gene>
    <name evidence="10" type="primary">cydD</name>
    <name evidence="10" type="ORF">HMPREF0555_1376</name>
</gene>
<evidence type="ECO:0000259" key="9">
    <source>
        <dbReference type="PROSITE" id="PS50929"/>
    </source>
</evidence>
<keyword evidence="2 7" id="KW-0812">Transmembrane</keyword>
<dbReference type="GO" id="GO:0140359">
    <property type="term" value="F:ABC-type transporter activity"/>
    <property type="evidence" value="ECO:0007669"/>
    <property type="project" value="InterPro"/>
</dbReference>
<protein>
    <submittedName>
        <fullName evidence="10">Thiol reductant ABC exporter, CydD subunit</fullName>
    </submittedName>
</protein>
<dbReference type="PROSITE" id="PS00211">
    <property type="entry name" value="ABC_TRANSPORTER_1"/>
    <property type="match status" value="1"/>
</dbReference>
<dbReference type="EMBL" id="ACKV01000075">
    <property type="protein sequence ID" value="EEJ42015.1"/>
    <property type="molecule type" value="Genomic_DNA"/>
</dbReference>
<evidence type="ECO:0000256" key="1">
    <source>
        <dbReference type="ARBA" id="ARBA00004651"/>
    </source>
</evidence>
<dbReference type="InterPro" id="IPR039421">
    <property type="entry name" value="Type_1_exporter"/>
</dbReference>
<keyword evidence="5 7" id="KW-1133">Transmembrane helix</keyword>
<dbReference type="HOGENOM" id="CLU_000604_84_9_9"/>
<evidence type="ECO:0000313" key="10">
    <source>
        <dbReference type="EMBL" id="EEJ42015.1"/>
    </source>
</evidence>
<dbReference type="SUPFAM" id="SSF90123">
    <property type="entry name" value="ABC transporter transmembrane region"/>
    <property type="match status" value="1"/>
</dbReference>